<accession>D3E2Q0</accession>
<dbReference type="RefSeq" id="WP_012955762.1">
    <property type="nucleotide sequence ID" value="NC_013790.1"/>
</dbReference>
<evidence type="ECO:0000313" key="1">
    <source>
        <dbReference type="EMBL" id="ADC46811.1"/>
    </source>
</evidence>
<proteinExistence type="predicted"/>
<dbReference type="OrthoDB" id="85577at2157"/>
<dbReference type="Pfam" id="PF04409">
    <property type="entry name" value="DUF530"/>
    <property type="match status" value="1"/>
</dbReference>
<dbReference type="STRING" id="634498.mru_0960"/>
<dbReference type="AlphaFoldDB" id="D3E2Q0"/>
<name>D3E2Q0_METRM</name>
<dbReference type="GeneID" id="8770612"/>
<dbReference type="KEGG" id="mru:mru_0960"/>
<protein>
    <submittedName>
        <fullName evidence="1">Uncharacterized protein</fullName>
    </submittedName>
</protein>
<reference evidence="1 2" key="1">
    <citation type="journal article" date="2010" name="PLoS ONE">
        <title>The genome sequence of the rumen methanogen Methanobrevibacter ruminantium reveals new possibilities for controlling ruminant methane emissions.</title>
        <authorList>
            <person name="Leahy S.C."/>
            <person name="Kelly W.J."/>
            <person name="Altermann E."/>
            <person name="Ronimus R.S."/>
            <person name="Yeoman C.J."/>
            <person name="Pacheco D.M."/>
            <person name="Li D."/>
            <person name="Kong Z."/>
            <person name="McTavish S."/>
            <person name="Sang C."/>
            <person name="Lambie S.C."/>
            <person name="Janssen P.H."/>
            <person name="Dey D."/>
            <person name="Attwood G.T."/>
        </authorList>
    </citation>
    <scope>NUCLEOTIDE SEQUENCE [LARGE SCALE GENOMIC DNA]</scope>
    <source>
        <strain evidence="2">ATCC 35063 / DSM 1093 / JCM 13430 / OCM 146 / M1</strain>
    </source>
</reference>
<sequence>MDESLMITESEKFLNQIEREKLDLTNLKSDFSDLESYLEVYELLKSNFDKLQDMKESMDERGYTAPFRSLNRYGSRVSEDVDYEELGELNRHNTIFRNNASAKKNSFDRVKYAIAAHRIALGNLEEYAKIRCKDCQKSYKVSTFLENSKTCKCGSTDFELKVNHSGIHRLEIIPYLPLSGNYMVLLSSLSGWGRDSFRRILNILQQKRKGVVKTVTPIIRIKENGRTITKRVNLDSEFADCYEEELRRIYGKGVRIERLEFHSTKPTIVNDKYTRTNLALAYVKHAEDIVSRHEEEIFEENIKDLNNLKTYDELIYSVNLEKPEYMDEDDLDSWREQKIQDNLLELGLMDKYGHLDKQLKKDLKERERIKSKIFADIAPTLILWDISKYYLCTSYDRRKRYGSPFPFIRNDLDRQQRKVFANPHANVVGLLREKEKKHMIAIDEMDLLLYKKFKLEKRIKNTNFKLNYAALGPAIVFANSDYNIKEVSRAYKVGEKSVKREIMNIKSFRKPNSKKSREFLGKIKG</sequence>
<dbReference type="eggNOG" id="arCOG03198">
    <property type="taxonomic scope" value="Archaea"/>
</dbReference>
<keyword evidence="2" id="KW-1185">Reference proteome</keyword>
<dbReference type="InterPro" id="IPR007503">
    <property type="entry name" value="DUF530"/>
</dbReference>
<evidence type="ECO:0000313" key="2">
    <source>
        <dbReference type="Proteomes" id="UP000008680"/>
    </source>
</evidence>
<dbReference type="PATRIC" id="fig|634498.28.peg.962"/>
<dbReference type="Proteomes" id="UP000008680">
    <property type="component" value="Chromosome"/>
</dbReference>
<dbReference type="EMBL" id="CP001719">
    <property type="protein sequence ID" value="ADC46811.1"/>
    <property type="molecule type" value="Genomic_DNA"/>
</dbReference>
<organism evidence="1 2">
    <name type="scientific">Methanobrevibacter ruminantium (strain ATCC 35063 / DSM 1093 / JCM 13430 / OCM 146 / M1)</name>
    <name type="common">Methanobacterium ruminantium</name>
    <dbReference type="NCBI Taxonomy" id="634498"/>
    <lineage>
        <taxon>Archaea</taxon>
        <taxon>Methanobacteriati</taxon>
        <taxon>Methanobacteriota</taxon>
        <taxon>Methanomada group</taxon>
        <taxon>Methanobacteria</taxon>
        <taxon>Methanobacteriales</taxon>
        <taxon>Methanobacteriaceae</taxon>
        <taxon>Methanobrevibacter</taxon>
    </lineage>
</organism>
<gene>
    <name evidence="1" type="ordered locus">mru_0960</name>
</gene>
<dbReference type="HOGENOM" id="CLU_531708_0_0_2"/>